<evidence type="ECO:0000313" key="1">
    <source>
        <dbReference type="EMBL" id="KAF2563231.1"/>
    </source>
</evidence>
<organism evidence="1">
    <name type="scientific">Brassica cretica</name>
    <name type="common">Mustard</name>
    <dbReference type="NCBI Taxonomy" id="69181"/>
    <lineage>
        <taxon>Eukaryota</taxon>
        <taxon>Viridiplantae</taxon>
        <taxon>Streptophyta</taxon>
        <taxon>Embryophyta</taxon>
        <taxon>Tracheophyta</taxon>
        <taxon>Spermatophyta</taxon>
        <taxon>Magnoliopsida</taxon>
        <taxon>eudicotyledons</taxon>
        <taxon>Gunneridae</taxon>
        <taxon>Pentapetalae</taxon>
        <taxon>rosids</taxon>
        <taxon>malvids</taxon>
        <taxon>Brassicales</taxon>
        <taxon>Brassicaceae</taxon>
        <taxon>Brassiceae</taxon>
        <taxon>Brassica</taxon>
    </lineage>
</organism>
<protein>
    <submittedName>
        <fullName evidence="1">Uncharacterized protein</fullName>
    </submittedName>
</protein>
<comment type="caution">
    <text evidence="1">The sequence shown here is derived from an EMBL/GenBank/DDBJ whole genome shotgun (WGS) entry which is preliminary data.</text>
</comment>
<dbReference type="EMBL" id="QGKY02001250">
    <property type="protein sequence ID" value="KAF2563231.1"/>
    <property type="molecule type" value="Genomic_DNA"/>
</dbReference>
<dbReference type="Gene3D" id="2.40.70.10">
    <property type="entry name" value="Acid Proteases"/>
    <property type="match status" value="1"/>
</dbReference>
<proteinExistence type="predicted"/>
<accession>A0A8S9HW77</accession>
<name>A0A8S9HW77_BRACR</name>
<sequence length="278" mass="31623">MRGDTRCTHLMRHVSDTCRRTPLTSRWLAAWLECMRRDTQLPTCRSACICYMRGDTSFSDMSSCMCCFHVRRHLQLLKTLSWLDGCHHVLIPKIKPPRASRSILPDFGLFGKFLTRDQSRIFFRSGSDETSFYQNIELLNRRASKNVLVEPSQELFTLVDCSQRNSGGIVRDLEVQICNALVPVDFHVLDIKLNWNSSLLLGRAFLSTVGPVCNLQANQLCQTLIDPNAHYDPIPVKKPQMSSRRINDPGIIAACHCGTEYETSKKSEQDLVETTIKA</sequence>
<dbReference type="AlphaFoldDB" id="A0A8S9HW77"/>
<reference evidence="1" key="1">
    <citation type="submission" date="2019-12" db="EMBL/GenBank/DDBJ databases">
        <title>Genome sequencing and annotation of Brassica cretica.</title>
        <authorList>
            <person name="Studholme D.J."/>
            <person name="Sarris P.F."/>
        </authorList>
    </citation>
    <scope>NUCLEOTIDE SEQUENCE</scope>
    <source>
        <strain evidence="1">PFS-102/07</strain>
        <tissue evidence="1">Leaf</tissue>
    </source>
</reference>
<gene>
    <name evidence="1" type="ORF">F2Q70_00017215</name>
</gene>
<dbReference type="InterPro" id="IPR021109">
    <property type="entry name" value="Peptidase_aspartic_dom_sf"/>
</dbReference>